<dbReference type="OrthoDB" id="286090at2"/>
<dbReference type="InterPro" id="IPR056100">
    <property type="entry name" value="DUF7683"/>
</dbReference>
<reference evidence="3" key="1">
    <citation type="submission" date="2016-10" db="EMBL/GenBank/DDBJ databases">
        <authorList>
            <person name="Varghese N."/>
            <person name="Submissions S."/>
        </authorList>
    </citation>
    <scope>NUCLEOTIDE SEQUENCE [LARGE SCALE GENOMIC DNA]</scope>
    <source>
        <strain evidence="3">CGMCC 1.10369</strain>
    </source>
</reference>
<gene>
    <name evidence="2" type="ORF">SAMN04488053_10433</name>
</gene>
<name>A0A1H0ERM8_9BACI</name>
<evidence type="ECO:0000313" key="2">
    <source>
        <dbReference type="EMBL" id="SDN84976.1"/>
    </source>
</evidence>
<evidence type="ECO:0000313" key="3">
    <source>
        <dbReference type="Proteomes" id="UP000198778"/>
    </source>
</evidence>
<keyword evidence="3" id="KW-1185">Reference proteome</keyword>
<dbReference type="RefSeq" id="WP_090842461.1">
    <property type="nucleotide sequence ID" value="NZ_FNIL01000004.1"/>
</dbReference>
<proteinExistence type="predicted"/>
<dbReference type="EMBL" id="FNIL01000004">
    <property type="protein sequence ID" value="SDN84976.1"/>
    <property type="molecule type" value="Genomic_DNA"/>
</dbReference>
<organism evidence="2 3">
    <name type="scientific">Alkalicoccus daliensis</name>
    <dbReference type="NCBI Taxonomy" id="745820"/>
    <lineage>
        <taxon>Bacteria</taxon>
        <taxon>Bacillati</taxon>
        <taxon>Bacillota</taxon>
        <taxon>Bacilli</taxon>
        <taxon>Bacillales</taxon>
        <taxon>Bacillaceae</taxon>
        <taxon>Alkalicoccus</taxon>
    </lineage>
</organism>
<dbReference type="Pfam" id="PF24731">
    <property type="entry name" value="DUF7683"/>
    <property type="match status" value="1"/>
</dbReference>
<dbReference type="STRING" id="745820.SAMN04488053_10433"/>
<accession>A0A1H0ERM8</accession>
<protein>
    <recommendedName>
        <fullName evidence="1">DUF7683 domain-containing protein</fullName>
    </recommendedName>
</protein>
<dbReference type="AlphaFoldDB" id="A0A1H0ERM8"/>
<dbReference type="Proteomes" id="UP000198778">
    <property type="component" value="Unassembled WGS sequence"/>
</dbReference>
<sequence length="258" mass="30783">MQKQIKNQWQISKYNPDYRDENGYYTLKEEWTCPSEIGKIIDGNEFTLDEYLHTEAKYVDTLISFIKESRLDTLRILQLEEQDISSEDRNSFLYEPEFEELNLKEDKIVTLQDIRIIATMILRNFVYCEFYVKDRFSAYFGGDYYMYIGSSEKPLLSIAAGTEHGLFVEEIDALPYSHLEEDIFRSVEWSKKGNHLIVGEEELSEIPLEELRLIFHLSSQHPVLGFFKINSENIDFFQRYLKHEMDFDKHEYFFWSGN</sequence>
<evidence type="ECO:0000259" key="1">
    <source>
        <dbReference type="Pfam" id="PF24731"/>
    </source>
</evidence>
<feature type="domain" description="DUF7683" evidence="1">
    <location>
        <begin position="185"/>
        <end position="255"/>
    </location>
</feature>